<evidence type="ECO:0000313" key="5">
    <source>
        <dbReference type="RefSeq" id="XP_005178012.1"/>
    </source>
</evidence>
<dbReference type="OrthoDB" id="6366777at2759"/>
<keyword evidence="5" id="KW-0527">Neuropeptide</keyword>
<organism evidence="3">
    <name type="scientific">Musca domestica</name>
    <name type="common">House fly</name>
    <dbReference type="NCBI Taxonomy" id="7370"/>
    <lineage>
        <taxon>Eukaryota</taxon>
        <taxon>Metazoa</taxon>
        <taxon>Ecdysozoa</taxon>
        <taxon>Arthropoda</taxon>
        <taxon>Hexapoda</taxon>
        <taxon>Insecta</taxon>
        <taxon>Pterygota</taxon>
        <taxon>Neoptera</taxon>
        <taxon>Endopterygota</taxon>
        <taxon>Diptera</taxon>
        <taxon>Brachycera</taxon>
        <taxon>Muscomorpha</taxon>
        <taxon>Muscoidea</taxon>
        <taxon>Muscidae</taxon>
        <taxon>Musca</taxon>
    </lineage>
</organism>
<evidence type="ECO:0000256" key="1">
    <source>
        <dbReference type="SAM" id="MobiDB-lite"/>
    </source>
</evidence>
<dbReference type="VEuPathDB" id="VectorBase:MDOA000946"/>
<evidence type="ECO:0000313" key="3">
    <source>
        <dbReference type="EnsemblMetazoa" id="MDOA000946-PA"/>
    </source>
</evidence>
<feature type="compositionally biased region" description="Polar residues" evidence="1">
    <location>
        <begin position="78"/>
        <end position="95"/>
    </location>
</feature>
<reference evidence="5" key="2">
    <citation type="submission" date="2025-04" db="UniProtKB">
        <authorList>
            <consortium name="RefSeq"/>
        </authorList>
    </citation>
    <scope>IDENTIFICATION</scope>
    <source>
        <strain evidence="5">Aabys</strain>
    </source>
</reference>
<feature type="signal peptide" evidence="2">
    <location>
        <begin position="1"/>
        <end position="22"/>
    </location>
</feature>
<dbReference type="InterPro" id="IPR037729">
    <property type="entry name" value="CCHa1/2"/>
</dbReference>
<dbReference type="KEGG" id="mde:101898812"/>
<feature type="region of interest" description="Disordered" evidence="1">
    <location>
        <begin position="118"/>
        <end position="141"/>
    </location>
</feature>
<dbReference type="GO" id="GO:0005615">
    <property type="term" value="C:extracellular space"/>
    <property type="evidence" value="ECO:0007669"/>
    <property type="project" value="TreeGrafter"/>
</dbReference>
<name>A0A1I8M3R3_MUSDO</name>
<dbReference type="AlphaFoldDB" id="A0A1I8M3R3"/>
<accession>A0A1I8M3R3</accession>
<protein>
    <submittedName>
        <fullName evidence="5">Neuropeptide CCHamide-1</fullName>
    </submittedName>
</protein>
<evidence type="ECO:0000256" key="2">
    <source>
        <dbReference type="SAM" id="SignalP"/>
    </source>
</evidence>
<feature type="chain" id="PRO_5044559800" evidence="2">
    <location>
        <begin position="23"/>
        <end position="189"/>
    </location>
</feature>
<evidence type="ECO:0000313" key="4">
    <source>
        <dbReference type="Proteomes" id="UP001652621"/>
    </source>
</evidence>
<keyword evidence="2" id="KW-0732">Signal</keyword>
<proteinExistence type="predicted"/>
<feature type="compositionally biased region" description="Polar residues" evidence="1">
    <location>
        <begin position="127"/>
        <end position="141"/>
    </location>
</feature>
<dbReference type="RefSeq" id="XP_005178012.1">
    <property type="nucleotide sequence ID" value="XM_005177955.3"/>
</dbReference>
<dbReference type="PANTHER" id="PTHR35980">
    <property type="entry name" value="NEUROPEPTIDE CCHAMIDE-1-RELATED"/>
    <property type="match status" value="1"/>
</dbReference>
<gene>
    <name evidence="3" type="primary">101898812</name>
    <name evidence="5" type="synonym">LOC101898812</name>
</gene>
<keyword evidence="4" id="KW-1185">Reference proteome</keyword>
<reference evidence="3" key="1">
    <citation type="submission" date="2020-05" db="UniProtKB">
        <authorList>
            <consortium name="EnsemblMetazoa"/>
        </authorList>
    </citation>
    <scope>IDENTIFICATION</scope>
    <source>
        <strain evidence="3">Aabys</strain>
    </source>
</reference>
<dbReference type="GO" id="GO:0007218">
    <property type="term" value="P:neuropeptide signaling pathway"/>
    <property type="evidence" value="ECO:0007669"/>
    <property type="project" value="UniProtKB-KW"/>
</dbReference>
<dbReference type="GO" id="GO:0005184">
    <property type="term" value="F:neuropeptide hormone activity"/>
    <property type="evidence" value="ECO:0007669"/>
    <property type="project" value="InterPro"/>
</dbReference>
<sequence length="189" mass="21930">MTFKIIYCVLLFFLLTHTSVKGSCLEYGHSCWGAHGKRSGNNKLQHMDKKLVNEVDFADLNAIKEPYDSTEDNVKGSYDTSAAKNSDTSKTSNDFNNETNNEKILKLENLLLKRLSENGKHQRNDKQSANMNEQLTSRNGNNPDVNLNYRWRRLPLYNFRHFQITNDNWLNDLEREQNPHANGNDDDYI</sequence>
<dbReference type="EnsemblMetazoa" id="MDOA000946-RA">
    <property type="protein sequence ID" value="MDOA000946-PA"/>
    <property type="gene ID" value="MDOA000946"/>
</dbReference>
<dbReference type="Proteomes" id="UP001652621">
    <property type="component" value="Unplaced"/>
</dbReference>
<dbReference type="PANTHER" id="PTHR35980:SF1">
    <property type="entry name" value="NEUROPEPTIDE CCHAMIDE-1-RELATED"/>
    <property type="match status" value="1"/>
</dbReference>
<feature type="region of interest" description="Disordered" evidence="1">
    <location>
        <begin position="71"/>
        <end position="99"/>
    </location>
</feature>
<dbReference type="VEuPathDB" id="VectorBase:MDOMA2_012912"/>